<accession>A0ACC1HV77</accession>
<name>A0ACC1HV77_9FUNG</name>
<gene>
    <name evidence="1" type="ORF">LPJ66_012320</name>
</gene>
<comment type="caution">
    <text evidence="1">The sequence shown here is derived from an EMBL/GenBank/DDBJ whole genome shotgun (WGS) entry which is preliminary data.</text>
</comment>
<dbReference type="Proteomes" id="UP001150581">
    <property type="component" value="Unassembled WGS sequence"/>
</dbReference>
<evidence type="ECO:0000313" key="1">
    <source>
        <dbReference type="EMBL" id="KAJ1876432.1"/>
    </source>
</evidence>
<reference evidence="1" key="1">
    <citation type="submission" date="2022-07" db="EMBL/GenBank/DDBJ databases">
        <title>Phylogenomic reconstructions and comparative analyses of Kickxellomycotina fungi.</title>
        <authorList>
            <person name="Reynolds N.K."/>
            <person name="Stajich J.E."/>
            <person name="Barry K."/>
            <person name="Grigoriev I.V."/>
            <person name="Crous P."/>
            <person name="Smith M.E."/>
        </authorList>
    </citation>
    <scope>NUCLEOTIDE SEQUENCE</scope>
    <source>
        <strain evidence="1">Benny 63K</strain>
    </source>
</reference>
<keyword evidence="2" id="KW-1185">Reference proteome</keyword>
<organism evidence="1 2">
    <name type="scientific">Kickxella alabastrina</name>
    <dbReference type="NCBI Taxonomy" id="61397"/>
    <lineage>
        <taxon>Eukaryota</taxon>
        <taxon>Fungi</taxon>
        <taxon>Fungi incertae sedis</taxon>
        <taxon>Zoopagomycota</taxon>
        <taxon>Kickxellomycotina</taxon>
        <taxon>Kickxellomycetes</taxon>
        <taxon>Kickxellales</taxon>
        <taxon>Kickxellaceae</taxon>
        <taxon>Kickxella</taxon>
    </lineage>
</organism>
<dbReference type="EMBL" id="JANBPG010004422">
    <property type="protein sequence ID" value="KAJ1876432.1"/>
    <property type="molecule type" value="Genomic_DNA"/>
</dbReference>
<sequence>MHLPRQDALDDMRRAPAIAQDQAHYHYLRNQGQPILSQQQSLRNQGGAIPAAENASTGDSGRSSESPGMT</sequence>
<protein>
    <submittedName>
        <fullName evidence="1">Uncharacterized protein</fullName>
    </submittedName>
</protein>
<proteinExistence type="predicted"/>
<evidence type="ECO:0000313" key="2">
    <source>
        <dbReference type="Proteomes" id="UP001150581"/>
    </source>
</evidence>